<evidence type="ECO:0000256" key="8">
    <source>
        <dbReference type="RuleBase" id="RU363041"/>
    </source>
</evidence>
<evidence type="ECO:0000256" key="6">
    <source>
        <dbReference type="ARBA" id="ARBA00022989"/>
    </source>
</evidence>
<dbReference type="InterPro" id="IPR052017">
    <property type="entry name" value="TSUP"/>
</dbReference>
<feature type="transmembrane region" description="Helical" evidence="8">
    <location>
        <begin position="133"/>
        <end position="160"/>
    </location>
</feature>
<keyword evidence="10" id="KW-1185">Reference proteome</keyword>
<gene>
    <name evidence="9" type="ORF">HNQ70_002685</name>
</gene>
<dbReference type="PANTHER" id="PTHR30269">
    <property type="entry name" value="TRANSMEMBRANE PROTEIN YFCA"/>
    <property type="match status" value="1"/>
</dbReference>
<comment type="subcellular location">
    <subcellularLocation>
        <location evidence="1 8">Cell membrane</location>
        <topology evidence="1 8">Multi-pass membrane protein</topology>
    </subcellularLocation>
</comment>
<name>A0A7W8HIT4_9BURK</name>
<sequence length="252" mass="26571">MVLALCAFGAGFIDAVVGGGGLIQVPALFTALPQQTPATLFGTNKVASIAGTSMAARNYLRQVKVEWQVLGPAFACTLVGAWLGARTVAWLPKDAVRPVVLVALVAVALYTLRRKGLGEVHAPLHSRAGRRALGMLAGLLIGFYDGFLGPGTGTFFIFWFVRMLGYDFLSASACAKVLNWASNFASLAFFIPAGHVIWPLALSMAAANMAGGFTGSHTAIARGSPFVRRVFIAVLLVTIGKFGWDTLRGLLA</sequence>
<keyword evidence="5 8" id="KW-0812">Transmembrane</keyword>
<reference evidence="9 10" key="1">
    <citation type="submission" date="2020-08" db="EMBL/GenBank/DDBJ databases">
        <title>Genomic Encyclopedia of Type Strains, Phase IV (KMG-IV): sequencing the most valuable type-strain genomes for metagenomic binning, comparative biology and taxonomic classification.</title>
        <authorList>
            <person name="Goeker M."/>
        </authorList>
    </citation>
    <scope>NUCLEOTIDE SEQUENCE [LARGE SCALE GENOMIC DNA]</scope>
    <source>
        <strain evidence="9 10">DSM 29781</strain>
    </source>
</reference>
<organism evidence="9 10">
    <name type="scientific">Quisquiliibacterium transsilvanicum</name>
    <dbReference type="NCBI Taxonomy" id="1549638"/>
    <lineage>
        <taxon>Bacteria</taxon>
        <taxon>Pseudomonadati</taxon>
        <taxon>Pseudomonadota</taxon>
        <taxon>Betaproteobacteria</taxon>
        <taxon>Burkholderiales</taxon>
        <taxon>Burkholderiaceae</taxon>
        <taxon>Quisquiliibacterium</taxon>
    </lineage>
</organism>
<evidence type="ECO:0000313" key="9">
    <source>
        <dbReference type="EMBL" id="MBB5272662.1"/>
    </source>
</evidence>
<dbReference type="PANTHER" id="PTHR30269:SF0">
    <property type="entry name" value="MEMBRANE TRANSPORTER PROTEIN YFCA-RELATED"/>
    <property type="match status" value="1"/>
</dbReference>
<comment type="caution">
    <text evidence="9">The sequence shown here is derived from an EMBL/GenBank/DDBJ whole genome shotgun (WGS) entry which is preliminary data.</text>
</comment>
<feature type="transmembrane region" description="Helical" evidence="8">
    <location>
        <begin position="67"/>
        <end position="89"/>
    </location>
</feature>
<feature type="transmembrane region" description="Helical" evidence="8">
    <location>
        <begin position="180"/>
        <end position="205"/>
    </location>
</feature>
<protein>
    <recommendedName>
        <fullName evidence="8">Probable membrane transporter protein</fullName>
    </recommendedName>
</protein>
<accession>A0A7W8HIT4</accession>
<dbReference type="Pfam" id="PF01925">
    <property type="entry name" value="TauE"/>
    <property type="match status" value="1"/>
</dbReference>
<evidence type="ECO:0000256" key="5">
    <source>
        <dbReference type="ARBA" id="ARBA00022692"/>
    </source>
</evidence>
<evidence type="ECO:0000313" key="10">
    <source>
        <dbReference type="Proteomes" id="UP000532440"/>
    </source>
</evidence>
<keyword evidence="3" id="KW-0813">Transport</keyword>
<feature type="transmembrane region" description="Helical" evidence="8">
    <location>
        <begin position="95"/>
        <end position="112"/>
    </location>
</feature>
<comment type="similarity">
    <text evidence="2 8">Belongs to the 4-toluene sulfonate uptake permease (TSUP) (TC 2.A.102) family.</text>
</comment>
<evidence type="ECO:0000256" key="2">
    <source>
        <dbReference type="ARBA" id="ARBA00009142"/>
    </source>
</evidence>
<proteinExistence type="inferred from homology"/>
<dbReference type="RefSeq" id="WP_343060779.1">
    <property type="nucleotide sequence ID" value="NZ_BAABEW010000012.1"/>
</dbReference>
<evidence type="ECO:0000256" key="1">
    <source>
        <dbReference type="ARBA" id="ARBA00004651"/>
    </source>
</evidence>
<evidence type="ECO:0000256" key="3">
    <source>
        <dbReference type="ARBA" id="ARBA00022448"/>
    </source>
</evidence>
<dbReference type="Proteomes" id="UP000532440">
    <property type="component" value="Unassembled WGS sequence"/>
</dbReference>
<dbReference type="AlphaFoldDB" id="A0A7W8HIT4"/>
<keyword evidence="4 8" id="KW-1003">Cell membrane</keyword>
<dbReference type="EMBL" id="JACHGB010000005">
    <property type="protein sequence ID" value="MBB5272662.1"/>
    <property type="molecule type" value="Genomic_DNA"/>
</dbReference>
<evidence type="ECO:0000256" key="7">
    <source>
        <dbReference type="ARBA" id="ARBA00023136"/>
    </source>
</evidence>
<keyword evidence="7 8" id="KW-0472">Membrane</keyword>
<keyword evidence="6 8" id="KW-1133">Transmembrane helix</keyword>
<evidence type="ECO:0000256" key="4">
    <source>
        <dbReference type="ARBA" id="ARBA00022475"/>
    </source>
</evidence>
<dbReference type="InterPro" id="IPR002781">
    <property type="entry name" value="TM_pro_TauE-like"/>
</dbReference>
<dbReference type="GO" id="GO:0005886">
    <property type="term" value="C:plasma membrane"/>
    <property type="evidence" value="ECO:0007669"/>
    <property type="project" value="UniProtKB-SubCell"/>
</dbReference>